<evidence type="ECO:0000256" key="6">
    <source>
        <dbReference type="ARBA" id="ARBA00023002"/>
    </source>
</evidence>
<evidence type="ECO:0000256" key="1">
    <source>
        <dbReference type="ARBA" id="ARBA00001973"/>
    </source>
</evidence>
<evidence type="ECO:0000313" key="14">
    <source>
        <dbReference type="EMBL" id="KZT57664.1"/>
    </source>
</evidence>
<evidence type="ECO:0000256" key="8">
    <source>
        <dbReference type="ARBA" id="ARBA00023033"/>
    </source>
</evidence>
<protein>
    <recommendedName>
        <fullName evidence="16">Lytic polysaccharide monooxygenase</fullName>
    </recommendedName>
</protein>
<keyword evidence="8" id="KW-0503">Monooxygenase</keyword>
<evidence type="ECO:0000256" key="3">
    <source>
        <dbReference type="ARBA" id="ARBA00022525"/>
    </source>
</evidence>
<evidence type="ECO:0000256" key="12">
    <source>
        <dbReference type="SAM" id="MobiDB-lite"/>
    </source>
</evidence>
<proteinExistence type="inferred from homology"/>
<gene>
    <name evidence="14" type="ORF">CALCODRAFT_482994</name>
</gene>
<keyword evidence="10" id="KW-0325">Glycoprotein</keyword>
<evidence type="ECO:0000256" key="5">
    <source>
        <dbReference type="ARBA" id="ARBA00022729"/>
    </source>
</evidence>
<evidence type="ECO:0000256" key="13">
    <source>
        <dbReference type="SAM" id="SignalP"/>
    </source>
</evidence>
<dbReference type="EMBL" id="KV423960">
    <property type="protein sequence ID" value="KZT57664.1"/>
    <property type="molecule type" value="Genomic_DNA"/>
</dbReference>
<keyword evidence="4" id="KW-0479">Metal-binding</keyword>
<keyword evidence="9" id="KW-1015">Disulfide bond</keyword>
<feature type="compositionally biased region" description="Basic residues" evidence="12">
    <location>
        <begin position="392"/>
        <end position="440"/>
    </location>
</feature>
<feature type="region of interest" description="Disordered" evidence="12">
    <location>
        <begin position="291"/>
        <end position="440"/>
    </location>
</feature>
<evidence type="ECO:0000256" key="7">
    <source>
        <dbReference type="ARBA" id="ARBA00023008"/>
    </source>
</evidence>
<reference evidence="14 15" key="1">
    <citation type="journal article" date="2016" name="Mol. Biol. Evol.">
        <title>Comparative Genomics of Early-Diverging Mushroom-Forming Fungi Provides Insights into the Origins of Lignocellulose Decay Capabilities.</title>
        <authorList>
            <person name="Nagy L.G."/>
            <person name="Riley R."/>
            <person name="Tritt A."/>
            <person name="Adam C."/>
            <person name="Daum C."/>
            <person name="Floudas D."/>
            <person name="Sun H."/>
            <person name="Yadav J.S."/>
            <person name="Pangilinan J."/>
            <person name="Larsson K.H."/>
            <person name="Matsuura K."/>
            <person name="Barry K."/>
            <person name="Labutti K."/>
            <person name="Kuo R."/>
            <person name="Ohm R.A."/>
            <person name="Bhattacharya S.S."/>
            <person name="Shirouzu T."/>
            <person name="Yoshinaga Y."/>
            <person name="Martin F.M."/>
            <person name="Grigoriev I.V."/>
            <person name="Hibbett D.S."/>
        </authorList>
    </citation>
    <scope>NUCLEOTIDE SEQUENCE [LARGE SCALE GENOMIC DNA]</scope>
    <source>
        <strain evidence="14 15">HHB12733</strain>
    </source>
</reference>
<feature type="signal peptide" evidence="13">
    <location>
        <begin position="1"/>
        <end position="18"/>
    </location>
</feature>
<dbReference type="GO" id="GO:0005576">
    <property type="term" value="C:extracellular region"/>
    <property type="evidence" value="ECO:0007669"/>
    <property type="project" value="UniProtKB-SubCell"/>
</dbReference>
<name>A0A165G6N7_9BASI</name>
<keyword evidence="6" id="KW-0560">Oxidoreductase</keyword>
<dbReference type="Proteomes" id="UP000076842">
    <property type="component" value="Unassembled WGS sequence"/>
</dbReference>
<evidence type="ECO:0000256" key="9">
    <source>
        <dbReference type="ARBA" id="ARBA00023157"/>
    </source>
</evidence>
<evidence type="ECO:0000256" key="4">
    <source>
        <dbReference type="ARBA" id="ARBA00022723"/>
    </source>
</evidence>
<evidence type="ECO:0000256" key="2">
    <source>
        <dbReference type="ARBA" id="ARBA00004613"/>
    </source>
</evidence>
<keyword evidence="15" id="KW-1185">Reference proteome</keyword>
<evidence type="ECO:0000256" key="10">
    <source>
        <dbReference type="ARBA" id="ARBA00023180"/>
    </source>
</evidence>
<dbReference type="GO" id="GO:0046872">
    <property type="term" value="F:metal ion binding"/>
    <property type="evidence" value="ECO:0007669"/>
    <property type="project" value="UniProtKB-KW"/>
</dbReference>
<evidence type="ECO:0000256" key="11">
    <source>
        <dbReference type="ARBA" id="ARBA00046340"/>
    </source>
</evidence>
<comment type="similarity">
    <text evidence="11">Belongs to the polysaccharide monooxygenase AA14 family.</text>
</comment>
<dbReference type="AlphaFoldDB" id="A0A165G6N7"/>
<evidence type="ECO:0008006" key="16">
    <source>
        <dbReference type="Google" id="ProtNLM"/>
    </source>
</evidence>
<dbReference type="GO" id="GO:0004497">
    <property type="term" value="F:monooxygenase activity"/>
    <property type="evidence" value="ECO:0007669"/>
    <property type="project" value="UniProtKB-KW"/>
</dbReference>
<keyword evidence="5 13" id="KW-0732">Signal</keyword>
<organism evidence="14 15">
    <name type="scientific">Calocera cornea HHB12733</name>
    <dbReference type="NCBI Taxonomy" id="1353952"/>
    <lineage>
        <taxon>Eukaryota</taxon>
        <taxon>Fungi</taxon>
        <taxon>Dikarya</taxon>
        <taxon>Basidiomycota</taxon>
        <taxon>Agaricomycotina</taxon>
        <taxon>Dacrymycetes</taxon>
        <taxon>Dacrymycetales</taxon>
        <taxon>Dacrymycetaceae</taxon>
        <taxon>Calocera</taxon>
    </lineage>
</organism>
<feature type="compositionally biased region" description="Low complexity" evidence="12">
    <location>
        <begin position="291"/>
        <end position="384"/>
    </location>
</feature>
<feature type="chain" id="PRO_5007858086" description="Lytic polysaccharide monooxygenase" evidence="13">
    <location>
        <begin position="19"/>
        <end position="440"/>
    </location>
</feature>
<comment type="subcellular location">
    <subcellularLocation>
        <location evidence="2">Secreted</location>
    </subcellularLocation>
</comment>
<sequence>MIFSVVIAAALATVPVAAHLAPYHSSMYGFNWTAHNPGWANPGAYDNRPVVPLMGRTYDDWWMHGHIDLPPNDGDVLELPAGGKFLVQMACDKGATDYYASSDGGDIRDGDWPCPGATSDEWHTKDISDTKGCGFGIAYKSDINSVTQDDITIFTVNYTCPWYRYQWFDVPADLPPCDDCICTFNWIHSPDDGSMQMYQNGYKCKVTNDGPGKQLATPQLARRCGADPDTNTPANPSNCTGGVNGGPKLGMYWLQADGNNMFEDYYHPPFYNALYGFSDGAQTDIFVPDGAAATPASSTSSSTSDSTSPTATSSVSTTTAAAQPTDTASSSVSVSTSTSSGPDSSSPTASSSMSSDPTASSSVSVSTSSSAAAAAASPDTVGDASANTCGVQRKRSSVSAKSKGKGKKKRSSTSSKKRGMDKKAGTTRRGHGKKRHSGNH</sequence>
<dbReference type="STRING" id="1353952.A0A165G6N7"/>
<evidence type="ECO:0000313" key="15">
    <source>
        <dbReference type="Proteomes" id="UP000076842"/>
    </source>
</evidence>
<accession>A0A165G6N7</accession>
<dbReference type="InParanoid" id="A0A165G6N7"/>
<dbReference type="InterPro" id="IPR054497">
    <property type="entry name" value="LPMO_AA14"/>
</dbReference>
<keyword evidence="7" id="KW-0186">Copper</keyword>
<dbReference type="Pfam" id="PF22810">
    <property type="entry name" value="LPMO_AA14"/>
    <property type="match status" value="1"/>
</dbReference>
<comment type="cofactor">
    <cofactor evidence="1">
        <name>Cu(2+)</name>
        <dbReference type="ChEBI" id="CHEBI:29036"/>
    </cofactor>
</comment>
<dbReference type="OrthoDB" id="2019572at2759"/>
<keyword evidence="3" id="KW-0964">Secreted</keyword>